<dbReference type="Gene3D" id="3.30.9.10">
    <property type="entry name" value="D-Amino Acid Oxidase, subunit A, domain 2"/>
    <property type="match status" value="1"/>
</dbReference>
<dbReference type="PROSITE" id="PS51296">
    <property type="entry name" value="RIESKE"/>
    <property type="match status" value="1"/>
</dbReference>
<evidence type="ECO:0000256" key="4">
    <source>
        <dbReference type="ARBA" id="ARBA00023014"/>
    </source>
</evidence>
<reference evidence="6" key="1">
    <citation type="submission" date="2022-07" db="EMBL/GenBank/DDBJ databases">
        <title>Genome Sequence of Xylaria arbuscula.</title>
        <authorList>
            <person name="Buettner E."/>
        </authorList>
    </citation>
    <scope>NUCLEOTIDE SEQUENCE</scope>
    <source>
        <strain evidence="6">VT107</strain>
    </source>
</reference>
<dbReference type="Pfam" id="PF00355">
    <property type="entry name" value="Rieske"/>
    <property type="match status" value="1"/>
</dbReference>
<dbReference type="InterPro" id="IPR006076">
    <property type="entry name" value="FAD-dep_OxRdtase"/>
</dbReference>
<dbReference type="CDD" id="cd03477">
    <property type="entry name" value="Rieske_YhfW_C"/>
    <property type="match status" value="1"/>
</dbReference>
<keyword evidence="4" id="KW-0411">Iron-sulfur</keyword>
<dbReference type="AlphaFoldDB" id="A0A9W8TP23"/>
<evidence type="ECO:0000313" key="7">
    <source>
        <dbReference type="Proteomes" id="UP001148614"/>
    </source>
</evidence>
<protein>
    <recommendedName>
        <fullName evidence="5">Rieske domain-containing protein</fullName>
    </recommendedName>
</protein>
<gene>
    <name evidence="6" type="ORF">NPX13_g2083</name>
</gene>
<evidence type="ECO:0000256" key="1">
    <source>
        <dbReference type="ARBA" id="ARBA00022714"/>
    </source>
</evidence>
<organism evidence="6 7">
    <name type="scientific">Xylaria arbuscula</name>
    <dbReference type="NCBI Taxonomy" id="114810"/>
    <lineage>
        <taxon>Eukaryota</taxon>
        <taxon>Fungi</taxon>
        <taxon>Dikarya</taxon>
        <taxon>Ascomycota</taxon>
        <taxon>Pezizomycotina</taxon>
        <taxon>Sordariomycetes</taxon>
        <taxon>Xylariomycetidae</taxon>
        <taxon>Xylariales</taxon>
        <taxon>Xylariaceae</taxon>
        <taxon>Xylaria</taxon>
    </lineage>
</organism>
<dbReference type="InterPro" id="IPR036922">
    <property type="entry name" value="Rieske_2Fe-2S_sf"/>
</dbReference>
<dbReference type="GO" id="GO:0046872">
    <property type="term" value="F:metal ion binding"/>
    <property type="evidence" value="ECO:0007669"/>
    <property type="project" value="UniProtKB-KW"/>
</dbReference>
<sequence length="589" mass="65884">MPLRLPRSPVTLTTSRSLLTFRRLNLILPRASTLHAKPVPRIAPVSTTATRRAMTEESQFYHSSGVTDAVWVHEDPYSNSLDFQPLASNIETDICIIGAGISGISVAYELVKRGKEVVVVEARDTLSGETGRTTGHLASALDDLYQNIAKKHGKSGAKLAAESHQWAINRVGEIASELGIDCEYRVLPGYMVPQHERGSKEYDEDIQEIKEMVEASNEAGLKAEFKADLTVRGWNGKPDQRGGAIFQGQATFHPTKYCKGVLAWLKKQPNFKCYTRTRITYVEERGTKMLGLGHKYCQIHTESESKHMIQCEHAIETTNMPLHLLSVVVQEAWFRTYAIAMRIPKGTVEDCLLYDTADPYKYVRITRCDDQDDYLVVGGSDHKVGQEEVEGRFEELEQWTRERFTQGKTVDYRWSGQIFEPVDYMAFIGRDQGDERIYIVTGDSGNGLTHGVLAGKLLADMVEGKPNDWEGLYTPKRLESMVKSAPEMLKHGFKANLQYKRWLQSDIKDIEDLGPGCGGVLNPTAQKPMAVYKDKNGQVTKMSAICPHMHAVVCWNPVEKSWDCPVHGSRFGPKGLCVQGPAKTNLSQA</sequence>
<dbReference type="Gene3D" id="3.50.50.60">
    <property type="entry name" value="FAD/NAD(P)-binding domain"/>
    <property type="match status" value="1"/>
</dbReference>
<dbReference type="VEuPathDB" id="FungiDB:F4678DRAFT_412373"/>
<keyword evidence="3" id="KW-0408">Iron</keyword>
<keyword evidence="7" id="KW-1185">Reference proteome</keyword>
<dbReference type="SUPFAM" id="SSF51905">
    <property type="entry name" value="FAD/NAD(P)-binding domain"/>
    <property type="match status" value="1"/>
</dbReference>
<dbReference type="InterPro" id="IPR036188">
    <property type="entry name" value="FAD/NAD-bd_sf"/>
</dbReference>
<evidence type="ECO:0000256" key="3">
    <source>
        <dbReference type="ARBA" id="ARBA00023004"/>
    </source>
</evidence>
<keyword evidence="1" id="KW-0001">2Fe-2S</keyword>
<dbReference type="PANTHER" id="PTHR13847:SF281">
    <property type="entry name" value="FAD DEPENDENT OXIDOREDUCTASE DOMAIN-CONTAINING PROTEIN"/>
    <property type="match status" value="1"/>
</dbReference>
<evidence type="ECO:0000313" key="6">
    <source>
        <dbReference type="EMBL" id="KAJ3578482.1"/>
    </source>
</evidence>
<evidence type="ECO:0000256" key="2">
    <source>
        <dbReference type="ARBA" id="ARBA00022723"/>
    </source>
</evidence>
<dbReference type="GO" id="GO:0051537">
    <property type="term" value="F:2 iron, 2 sulfur cluster binding"/>
    <property type="evidence" value="ECO:0007669"/>
    <property type="project" value="UniProtKB-KW"/>
</dbReference>
<dbReference type="SUPFAM" id="SSF50022">
    <property type="entry name" value="ISP domain"/>
    <property type="match status" value="1"/>
</dbReference>
<proteinExistence type="predicted"/>
<dbReference type="EMBL" id="JANPWZ010000208">
    <property type="protein sequence ID" value="KAJ3578482.1"/>
    <property type="molecule type" value="Genomic_DNA"/>
</dbReference>
<comment type="caution">
    <text evidence="6">The sequence shown here is derived from an EMBL/GenBank/DDBJ whole genome shotgun (WGS) entry which is preliminary data.</text>
</comment>
<dbReference type="GO" id="GO:0005737">
    <property type="term" value="C:cytoplasm"/>
    <property type="evidence" value="ECO:0007669"/>
    <property type="project" value="TreeGrafter"/>
</dbReference>
<dbReference type="InterPro" id="IPR017941">
    <property type="entry name" value="Rieske_2Fe-2S"/>
</dbReference>
<accession>A0A9W8TP23</accession>
<feature type="domain" description="Rieske" evidence="5">
    <location>
        <begin position="505"/>
        <end position="589"/>
    </location>
</feature>
<dbReference type="Pfam" id="PF01266">
    <property type="entry name" value="DAO"/>
    <property type="match status" value="1"/>
</dbReference>
<dbReference type="InterPro" id="IPR038010">
    <property type="entry name" value="YhfW_C"/>
</dbReference>
<name>A0A9W8TP23_9PEZI</name>
<dbReference type="PANTHER" id="PTHR13847">
    <property type="entry name" value="SARCOSINE DEHYDROGENASE-RELATED"/>
    <property type="match status" value="1"/>
</dbReference>
<keyword evidence="2" id="KW-0479">Metal-binding</keyword>
<dbReference type="Proteomes" id="UP001148614">
    <property type="component" value="Unassembled WGS sequence"/>
</dbReference>
<dbReference type="Gene3D" id="2.102.10.10">
    <property type="entry name" value="Rieske [2Fe-2S] iron-sulphur domain"/>
    <property type="match status" value="1"/>
</dbReference>
<evidence type="ECO:0000259" key="5">
    <source>
        <dbReference type="PROSITE" id="PS51296"/>
    </source>
</evidence>